<dbReference type="RefSeq" id="WP_378056466.1">
    <property type="nucleotide sequence ID" value="NZ_JBHSIS010000006.1"/>
</dbReference>
<dbReference type="Proteomes" id="UP001595859">
    <property type="component" value="Unassembled WGS sequence"/>
</dbReference>
<reference evidence="3" key="1">
    <citation type="journal article" date="2019" name="Int. J. Syst. Evol. Microbiol.">
        <title>The Global Catalogue of Microorganisms (GCM) 10K type strain sequencing project: providing services to taxonomists for standard genome sequencing and annotation.</title>
        <authorList>
            <consortium name="The Broad Institute Genomics Platform"/>
            <consortium name="The Broad Institute Genome Sequencing Center for Infectious Disease"/>
            <person name="Wu L."/>
            <person name="Ma J."/>
        </authorList>
    </citation>
    <scope>NUCLEOTIDE SEQUENCE [LARGE SCALE GENOMIC DNA]</scope>
    <source>
        <strain evidence="3">ZS-22-S1</strain>
    </source>
</reference>
<evidence type="ECO:0000313" key="3">
    <source>
        <dbReference type="Proteomes" id="UP001595859"/>
    </source>
</evidence>
<proteinExistence type="predicted"/>
<dbReference type="GO" id="GO:0016301">
    <property type="term" value="F:kinase activity"/>
    <property type="evidence" value="ECO:0007669"/>
    <property type="project" value="UniProtKB-KW"/>
</dbReference>
<protein>
    <submittedName>
        <fullName evidence="2">Uridine kinase</fullName>
    </submittedName>
</protein>
<comment type="caution">
    <text evidence="2">The sequence shown here is derived from an EMBL/GenBank/DDBJ whole genome shotgun (WGS) entry which is preliminary data.</text>
</comment>
<keyword evidence="2" id="KW-0418">Kinase</keyword>
<dbReference type="Gene3D" id="3.40.50.300">
    <property type="entry name" value="P-loop containing nucleotide triphosphate hydrolases"/>
    <property type="match status" value="1"/>
</dbReference>
<dbReference type="Pfam" id="PF13671">
    <property type="entry name" value="AAA_33"/>
    <property type="match status" value="1"/>
</dbReference>
<sequence>MRLGPPRLGRTTLIAVDGPSGSGKTSYAARLAARLGATVVSTDDFATWDDPVSWWPRLVADVLDPLENGRPGRYRTTEWTGGRPHPGAHRHVAVPDVLVVEGVSAGRRSITGKLSCLVWCEVPDERTRLERAVARDGEQARKHLMTWQDFERGWFAVDGTRARADVLDEGSDTESLQTRTSPPSTPRG</sequence>
<feature type="region of interest" description="Disordered" evidence="1">
    <location>
        <begin position="165"/>
        <end position="188"/>
    </location>
</feature>
<gene>
    <name evidence="2" type="ORF">ACFPCV_13535</name>
</gene>
<accession>A0ABV9S1W9</accession>
<feature type="compositionally biased region" description="Polar residues" evidence="1">
    <location>
        <begin position="173"/>
        <end position="182"/>
    </location>
</feature>
<keyword evidence="2" id="KW-0808">Transferase</keyword>
<organism evidence="2 3">
    <name type="scientific">Actinophytocola glycyrrhizae</name>
    <dbReference type="NCBI Taxonomy" id="2044873"/>
    <lineage>
        <taxon>Bacteria</taxon>
        <taxon>Bacillati</taxon>
        <taxon>Actinomycetota</taxon>
        <taxon>Actinomycetes</taxon>
        <taxon>Pseudonocardiales</taxon>
        <taxon>Pseudonocardiaceae</taxon>
    </lineage>
</organism>
<dbReference type="InterPro" id="IPR027417">
    <property type="entry name" value="P-loop_NTPase"/>
</dbReference>
<dbReference type="EMBL" id="JBHSIS010000006">
    <property type="protein sequence ID" value="MFC4854530.1"/>
    <property type="molecule type" value="Genomic_DNA"/>
</dbReference>
<name>A0ABV9S1W9_9PSEU</name>
<evidence type="ECO:0000313" key="2">
    <source>
        <dbReference type="EMBL" id="MFC4854530.1"/>
    </source>
</evidence>
<dbReference type="SUPFAM" id="SSF52540">
    <property type="entry name" value="P-loop containing nucleoside triphosphate hydrolases"/>
    <property type="match status" value="1"/>
</dbReference>
<evidence type="ECO:0000256" key="1">
    <source>
        <dbReference type="SAM" id="MobiDB-lite"/>
    </source>
</evidence>
<keyword evidence="3" id="KW-1185">Reference proteome</keyword>